<organism evidence="1 2">
    <name type="scientific">Elysia crispata</name>
    <name type="common">lettuce slug</name>
    <dbReference type="NCBI Taxonomy" id="231223"/>
    <lineage>
        <taxon>Eukaryota</taxon>
        <taxon>Metazoa</taxon>
        <taxon>Spiralia</taxon>
        <taxon>Lophotrochozoa</taxon>
        <taxon>Mollusca</taxon>
        <taxon>Gastropoda</taxon>
        <taxon>Heterobranchia</taxon>
        <taxon>Euthyneura</taxon>
        <taxon>Panpulmonata</taxon>
        <taxon>Sacoglossa</taxon>
        <taxon>Placobranchoidea</taxon>
        <taxon>Plakobranchidae</taxon>
        <taxon>Elysia</taxon>
    </lineage>
</organism>
<dbReference type="Proteomes" id="UP001283361">
    <property type="component" value="Unassembled WGS sequence"/>
</dbReference>
<comment type="caution">
    <text evidence="1">The sequence shown here is derived from an EMBL/GenBank/DDBJ whole genome shotgun (WGS) entry which is preliminary data.</text>
</comment>
<keyword evidence="2" id="KW-1185">Reference proteome</keyword>
<evidence type="ECO:0000313" key="1">
    <source>
        <dbReference type="EMBL" id="KAK3771633.1"/>
    </source>
</evidence>
<name>A0AAE0ZLU3_9GAST</name>
<gene>
    <name evidence="1" type="ORF">RRG08_047889</name>
</gene>
<dbReference type="EMBL" id="JAWDGP010003693">
    <property type="protein sequence ID" value="KAK3771633.1"/>
    <property type="molecule type" value="Genomic_DNA"/>
</dbReference>
<accession>A0AAE0ZLU3</accession>
<sequence>MPVDARFTIFCRERISRILLLIKPKVLSQCAAVLSRRWFGLVEGIFLQPLVHLFLPFNGAVWFPRRLSQVRTWKLLRLVPTAEEKDICIAVGSGVDADEFYHPPGRSRAARPFGSHGTVADGFVEVLNCWAPNLVFNLESRSISCSHF</sequence>
<proteinExistence type="predicted"/>
<reference evidence="1" key="1">
    <citation type="journal article" date="2023" name="G3 (Bethesda)">
        <title>A reference genome for the long-term kleptoplast-retaining sea slug Elysia crispata morphotype clarki.</title>
        <authorList>
            <person name="Eastman K.E."/>
            <person name="Pendleton A.L."/>
            <person name="Shaikh M.A."/>
            <person name="Suttiyut T."/>
            <person name="Ogas R."/>
            <person name="Tomko P."/>
            <person name="Gavelis G."/>
            <person name="Widhalm J.R."/>
            <person name="Wisecaver J.H."/>
        </authorList>
    </citation>
    <scope>NUCLEOTIDE SEQUENCE</scope>
    <source>
        <strain evidence="1">ECLA1</strain>
    </source>
</reference>
<evidence type="ECO:0000313" key="2">
    <source>
        <dbReference type="Proteomes" id="UP001283361"/>
    </source>
</evidence>
<dbReference type="AlphaFoldDB" id="A0AAE0ZLU3"/>
<protein>
    <submittedName>
        <fullName evidence="1">Uncharacterized protein</fullName>
    </submittedName>
</protein>